<dbReference type="PANTHER" id="PTHR45666:SF24">
    <property type="entry name" value="OS09G0394600 PROTEIN"/>
    <property type="match status" value="1"/>
</dbReference>
<proteinExistence type="inferred from homology"/>
<comment type="caution">
    <text evidence="4">The sequence shown here is derived from an EMBL/GenBank/DDBJ whole genome shotgun (WGS) entry which is preliminary data.</text>
</comment>
<evidence type="ECO:0000256" key="1">
    <source>
        <dbReference type="ARBA" id="ARBA00010768"/>
    </source>
</evidence>
<evidence type="ECO:0000256" key="2">
    <source>
        <dbReference type="ARBA" id="ARBA00022801"/>
    </source>
</evidence>
<dbReference type="GO" id="GO:0004445">
    <property type="term" value="F:inositol-polyphosphate 5-phosphatase activity"/>
    <property type="evidence" value="ECO:0007669"/>
    <property type="project" value="InterPro"/>
</dbReference>
<name>A0A8J5LDW0_ZINOF</name>
<dbReference type="Gene3D" id="3.60.10.10">
    <property type="entry name" value="Endonuclease/exonuclease/phosphatase"/>
    <property type="match status" value="1"/>
</dbReference>
<comment type="similarity">
    <text evidence="1">Belongs to the inositol polyphosphate 5-phosphatase family.</text>
</comment>
<evidence type="ECO:0000259" key="3">
    <source>
        <dbReference type="SMART" id="SM00128"/>
    </source>
</evidence>
<keyword evidence="2" id="KW-0378">Hydrolase</keyword>
<dbReference type="GO" id="GO:0034485">
    <property type="term" value="F:phosphatidylinositol-3,4,5-trisphosphate 5-phosphatase activity"/>
    <property type="evidence" value="ECO:0007669"/>
    <property type="project" value="TreeGrafter"/>
</dbReference>
<accession>A0A8J5LDW0</accession>
<gene>
    <name evidence="4" type="ORF">ZIOFF_014430</name>
</gene>
<dbReference type="SMART" id="SM00128">
    <property type="entry name" value="IPPc"/>
    <property type="match status" value="1"/>
</dbReference>
<dbReference type="GO" id="GO:0046856">
    <property type="term" value="P:phosphatidylinositol dephosphorylation"/>
    <property type="evidence" value="ECO:0007669"/>
    <property type="project" value="InterPro"/>
</dbReference>
<dbReference type="InterPro" id="IPR000300">
    <property type="entry name" value="IPPc"/>
</dbReference>
<protein>
    <recommendedName>
        <fullName evidence="3">Inositol polyphosphate-related phosphatase domain-containing protein</fullName>
    </recommendedName>
</protein>
<evidence type="ECO:0000313" key="4">
    <source>
        <dbReference type="EMBL" id="KAG6524518.1"/>
    </source>
</evidence>
<dbReference type="InterPro" id="IPR045849">
    <property type="entry name" value="IP5P_plant"/>
</dbReference>
<reference evidence="4 5" key="1">
    <citation type="submission" date="2020-08" db="EMBL/GenBank/DDBJ databases">
        <title>Plant Genome Project.</title>
        <authorList>
            <person name="Zhang R.-G."/>
        </authorList>
    </citation>
    <scope>NUCLEOTIDE SEQUENCE [LARGE SCALE GENOMIC DNA]</scope>
    <source>
        <tissue evidence="4">Rhizome</tissue>
    </source>
</reference>
<dbReference type="EMBL" id="JACMSC010000004">
    <property type="protein sequence ID" value="KAG6524518.1"/>
    <property type="molecule type" value="Genomic_DNA"/>
</dbReference>
<dbReference type="SUPFAM" id="SSF56219">
    <property type="entry name" value="DNase I-like"/>
    <property type="match status" value="1"/>
</dbReference>
<dbReference type="Proteomes" id="UP000734854">
    <property type="component" value="Unassembled WGS sequence"/>
</dbReference>
<organism evidence="4 5">
    <name type="scientific">Zingiber officinale</name>
    <name type="common">Ginger</name>
    <name type="synonym">Amomum zingiber</name>
    <dbReference type="NCBI Taxonomy" id="94328"/>
    <lineage>
        <taxon>Eukaryota</taxon>
        <taxon>Viridiplantae</taxon>
        <taxon>Streptophyta</taxon>
        <taxon>Embryophyta</taxon>
        <taxon>Tracheophyta</taxon>
        <taxon>Spermatophyta</taxon>
        <taxon>Magnoliopsida</taxon>
        <taxon>Liliopsida</taxon>
        <taxon>Zingiberales</taxon>
        <taxon>Zingiberaceae</taxon>
        <taxon>Zingiber</taxon>
    </lineage>
</organism>
<dbReference type="PANTHER" id="PTHR45666">
    <property type="entry name" value="TYPE IV INOSITOL POLYPHOSPHATE 5-PHOSPHATASE 9"/>
    <property type="match status" value="1"/>
</dbReference>
<sequence length="327" mass="36998">MEMLDAVKYKLFVSTWNVGAITPPSNGNPITLDDWLDTSNSYDIYVLGFQEIVPLSARNVLGPERKEVAVKWNSLIGATLNKCSRADQEEAQHHHKVYPMKQGGVVDHAEFSCIVSKQMVGILVSVWARKDLFGFIKNPCVSCVGCGIMGCLKNKQLFVYGFELVFYDIEQGSVSVRFYLHEVSCCFVCCHLSSGEKEGDKRLRNLNLNDILFKTNFANNSSNNLPEKILDHDCVVLFGDLNYRLSLPTDAKTRSLVDREEWKVLLGKDQLTFELSPRGIFEAWNEGPITFPPTYKYKPNSAEYCWQVYDKSGGAKRRAPAWLVNLN</sequence>
<evidence type="ECO:0000313" key="5">
    <source>
        <dbReference type="Proteomes" id="UP000734854"/>
    </source>
</evidence>
<dbReference type="InterPro" id="IPR036691">
    <property type="entry name" value="Endo/exonu/phosph_ase_sf"/>
</dbReference>
<dbReference type="AlphaFoldDB" id="A0A8J5LDW0"/>
<keyword evidence="5" id="KW-1185">Reference proteome</keyword>
<dbReference type="Pfam" id="PF22669">
    <property type="entry name" value="Exo_endo_phos2"/>
    <property type="match status" value="1"/>
</dbReference>
<feature type="domain" description="Inositol polyphosphate-related phosphatase" evidence="3">
    <location>
        <begin position="7"/>
        <end position="325"/>
    </location>
</feature>
<dbReference type="GO" id="GO:0004439">
    <property type="term" value="F:phosphatidylinositol-4,5-bisphosphate 5-phosphatase activity"/>
    <property type="evidence" value="ECO:0007669"/>
    <property type="project" value="TreeGrafter"/>
</dbReference>